<protein>
    <recommendedName>
        <fullName evidence="10">Small ribosomal subunit biogenesis GTPase RsgA</fullName>
        <ecNumber evidence="10">3.6.1.-</ecNumber>
    </recommendedName>
</protein>
<dbReference type="Gene3D" id="3.40.50.300">
    <property type="entry name" value="P-loop containing nucleotide triphosphate hydrolases"/>
    <property type="match status" value="1"/>
</dbReference>
<comment type="cofactor">
    <cofactor evidence="10">
        <name>Zn(2+)</name>
        <dbReference type="ChEBI" id="CHEBI:29105"/>
    </cofactor>
    <text evidence="10">Binds 1 zinc ion per subunit.</text>
</comment>
<keyword evidence="1 10" id="KW-0963">Cytoplasm</keyword>
<dbReference type="PROSITE" id="PS51721">
    <property type="entry name" value="G_CP"/>
    <property type="match status" value="1"/>
</dbReference>
<dbReference type="Pfam" id="PF03193">
    <property type="entry name" value="RsgA_GTPase"/>
    <property type="match status" value="1"/>
</dbReference>
<dbReference type="PANTHER" id="PTHR32120:SF11">
    <property type="entry name" value="SMALL RIBOSOMAL SUBUNIT BIOGENESIS GTPASE RSGA 1, MITOCHONDRIAL-RELATED"/>
    <property type="match status" value="1"/>
</dbReference>
<dbReference type="HAMAP" id="MF_01820">
    <property type="entry name" value="GTPase_RsgA"/>
    <property type="match status" value="1"/>
</dbReference>
<dbReference type="PROSITE" id="PS50936">
    <property type="entry name" value="ENGC_GTPASE"/>
    <property type="match status" value="1"/>
</dbReference>
<dbReference type="GO" id="GO:0042274">
    <property type="term" value="P:ribosomal small subunit biogenesis"/>
    <property type="evidence" value="ECO:0007669"/>
    <property type="project" value="UniProtKB-UniRule"/>
</dbReference>
<dbReference type="AlphaFoldDB" id="A0A2A6E402"/>
<comment type="similarity">
    <text evidence="10">Belongs to the TRAFAC class YlqF/YawG GTPase family. RsgA subfamily.</text>
</comment>
<feature type="binding site" evidence="10">
    <location>
        <position position="263"/>
    </location>
    <ligand>
        <name>Zn(2+)</name>
        <dbReference type="ChEBI" id="CHEBI:29105"/>
    </ligand>
</feature>
<comment type="subcellular location">
    <subcellularLocation>
        <location evidence="10">Cytoplasm</location>
    </subcellularLocation>
</comment>
<feature type="domain" description="EngC GTPase" evidence="11">
    <location>
        <begin position="81"/>
        <end position="230"/>
    </location>
</feature>
<evidence type="ECO:0000259" key="12">
    <source>
        <dbReference type="PROSITE" id="PS51721"/>
    </source>
</evidence>
<keyword evidence="9 10" id="KW-0342">GTP-binding</keyword>
<reference evidence="13 14" key="1">
    <citation type="submission" date="2016-12" db="EMBL/GenBank/DDBJ databases">
        <title>Candidatus Reconcilibacillus cellulovorans genome.</title>
        <authorList>
            <person name="Kolinko S."/>
            <person name="Wu Y.-W."/>
            <person name="Tachea F."/>
            <person name="Denzel E."/>
            <person name="Hiras J."/>
            <person name="Baecker N."/>
            <person name="Chan L.J."/>
            <person name="Eichorst S.A."/>
            <person name="Frey D."/>
            <person name="Adams P.D."/>
            <person name="Pray T."/>
            <person name="Tanjore D."/>
            <person name="Petzold C.J."/>
            <person name="Gladden J.M."/>
            <person name="Simmons B.A."/>
            <person name="Singer S.W."/>
        </authorList>
    </citation>
    <scope>NUCLEOTIDE SEQUENCE [LARGE SCALE GENOMIC DNA]</scope>
    <source>
        <strain evidence="13">JTherm</strain>
    </source>
</reference>
<keyword evidence="2 10" id="KW-0690">Ribosome biogenesis</keyword>
<feature type="binding site" evidence="10">
    <location>
        <position position="261"/>
    </location>
    <ligand>
        <name>Zn(2+)</name>
        <dbReference type="ChEBI" id="CHEBI:29105"/>
    </ligand>
</feature>
<feature type="domain" description="CP-type G" evidence="12">
    <location>
        <begin position="72"/>
        <end position="232"/>
    </location>
</feature>
<evidence type="ECO:0000313" key="13">
    <source>
        <dbReference type="EMBL" id="PDO11725.1"/>
    </source>
</evidence>
<dbReference type="NCBIfam" id="TIGR00157">
    <property type="entry name" value="ribosome small subunit-dependent GTPase A"/>
    <property type="match status" value="1"/>
</dbReference>
<dbReference type="SUPFAM" id="SSF50249">
    <property type="entry name" value="Nucleic acid-binding proteins"/>
    <property type="match status" value="1"/>
</dbReference>
<comment type="function">
    <text evidence="10">One of several proteins that assist in the late maturation steps of the functional core of the 30S ribosomal subunit. Helps release RbfA from mature subunits. May play a role in the assembly of ribosomal proteins into the subunit. Circularly permuted GTPase that catalyzes slow GTP hydrolysis, GTPase activity is stimulated by the 30S ribosomal subunit.</text>
</comment>
<evidence type="ECO:0000256" key="1">
    <source>
        <dbReference type="ARBA" id="ARBA00022490"/>
    </source>
</evidence>
<keyword evidence="6 10" id="KW-0378">Hydrolase</keyword>
<dbReference type="InterPro" id="IPR012340">
    <property type="entry name" value="NA-bd_OB-fold"/>
</dbReference>
<evidence type="ECO:0000256" key="3">
    <source>
        <dbReference type="ARBA" id="ARBA00022723"/>
    </source>
</evidence>
<evidence type="ECO:0000256" key="4">
    <source>
        <dbReference type="ARBA" id="ARBA00022730"/>
    </source>
</evidence>
<dbReference type="InterPro" id="IPR030378">
    <property type="entry name" value="G_CP_dom"/>
</dbReference>
<dbReference type="InterPro" id="IPR004881">
    <property type="entry name" value="Ribosome_biogen_GTPase_RsgA"/>
</dbReference>
<dbReference type="InterPro" id="IPR010914">
    <property type="entry name" value="RsgA_GTPase_dom"/>
</dbReference>
<dbReference type="InterPro" id="IPR027417">
    <property type="entry name" value="P-loop_NTPase"/>
</dbReference>
<dbReference type="EMBL" id="MOXJ01000001">
    <property type="protein sequence ID" value="PDO11725.1"/>
    <property type="molecule type" value="Genomic_DNA"/>
</dbReference>
<proteinExistence type="inferred from homology"/>
<dbReference type="GO" id="GO:0019843">
    <property type="term" value="F:rRNA binding"/>
    <property type="evidence" value="ECO:0007669"/>
    <property type="project" value="UniProtKB-KW"/>
</dbReference>
<evidence type="ECO:0000256" key="5">
    <source>
        <dbReference type="ARBA" id="ARBA00022741"/>
    </source>
</evidence>
<evidence type="ECO:0000313" key="14">
    <source>
        <dbReference type="Proteomes" id="UP000243688"/>
    </source>
</evidence>
<name>A0A2A6E402_9BACL</name>
<keyword evidence="5 10" id="KW-0547">Nucleotide-binding</keyword>
<dbReference type="SUPFAM" id="SSF52540">
    <property type="entry name" value="P-loop containing nucleoside triphosphate hydrolases"/>
    <property type="match status" value="1"/>
</dbReference>
<dbReference type="GO" id="GO:0005737">
    <property type="term" value="C:cytoplasm"/>
    <property type="evidence" value="ECO:0007669"/>
    <property type="project" value="UniProtKB-SubCell"/>
</dbReference>
<keyword evidence="8 10" id="KW-0694">RNA-binding</keyword>
<dbReference type="Gene3D" id="2.40.50.140">
    <property type="entry name" value="Nucleic acid-binding proteins"/>
    <property type="match status" value="1"/>
</dbReference>
<comment type="caution">
    <text evidence="13">The sequence shown here is derived from an EMBL/GenBank/DDBJ whole genome shotgun (WGS) entry which is preliminary data.</text>
</comment>
<feature type="binding site" evidence="10">
    <location>
        <position position="256"/>
    </location>
    <ligand>
        <name>Zn(2+)</name>
        <dbReference type="ChEBI" id="CHEBI:29105"/>
    </ligand>
</feature>
<organism evidence="13 14">
    <name type="scientific">Candidatus Reconcilbacillus cellulovorans</name>
    <dbReference type="NCBI Taxonomy" id="1906605"/>
    <lineage>
        <taxon>Bacteria</taxon>
        <taxon>Bacillati</taxon>
        <taxon>Bacillota</taxon>
        <taxon>Bacilli</taxon>
        <taxon>Bacillales</taxon>
        <taxon>Paenibacillaceae</taxon>
        <taxon>Candidatus Reconcilbacillus</taxon>
    </lineage>
</organism>
<gene>
    <name evidence="10" type="primary">rsgA</name>
    <name evidence="13" type="ORF">BLM47_01070</name>
</gene>
<dbReference type="GO" id="GO:0003924">
    <property type="term" value="F:GTPase activity"/>
    <property type="evidence" value="ECO:0007669"/>
    <property type="project" value="UniProtKB-UniRule"/>
</dbReference>
<evidence type="ECO:0000259" key="11">
    <source>
        <dbReference type="PROSITE" id="PS50936"/>
    </source>
</evidence>
<dbReference type="Proteomes" id="UP000243688">
    <property type="component" value="Unassembled WGS sequence"/>
</dbReference>
<evidence type="ECO:0000256" key="8">
    <source>
        <dbReference type="ARBA" id="ARBA00022884"/>
    </source>
</evidence>
<evidence type="ECO:0000256" key="6">
    <source>
        <dbReference type="ARBA" id="ARBA00022801"/>
    </source>
</evidence>
<keyword evidence="4 10" id="KW-0699">rRNA-binding</keyword>
<comment type="subunit">
    <text evidence="10">Monomer. Associates with 30S ribosomal subunit, binds 16S rRNA.</text>
</comment>
<feature type="binding site" evidence="10">
    <location>
        <begin position="121"/>
        <end position="124"/>
    </location>
    <ligand>
        <name>GTP</name>
        <dbReference type="ChEBI" id="CHEBI:37565"/>
    </ligand>
</feature>
<evidence type="ECO:0000256" key="2">
    <source>
        <dbReference type="ARBA" id="ARBA00022517"/>
    </source>
</evidence>
<feature type="binding site" evidence="10">
    <location>
        <begin position="174"/>
        <end position="182"/>
    </location>
    <ligand>
        <name>GTP</name>
        <dbReference type="ChEBI" id="CHEBI:37565"/>
    </ligand>
</feature>
<sequence length="302" mass="33064">MPEGRIVRALSGYYDVLPDGADGVSATARGTIRCRARGVFRKDGRVPLVGDKVRYAQIGPEEGFIEELMPRTTELTRPPVANVDTIAVVASVAEPEPNLTLTDRLLAEAELIGTDAFVVLTKVDLAEHEPETIERLRRIYEKAGYEVLLASVVTRSGLDAIAARLAGRLAVLAGPSGVGKSSLLNALCPGLSLEIGEISRKLGRGRHTTRRVELIALPGGGWAADAPGFSQLDLSHVEPERLAGSFREFRRYRSDCRFRGCLHVREPGCAVRAAVERGEIEPVRYRHYEALVEEIRISGRRY</sequence>
<dbReference type="GO" id="GO:0005525">
    <property type="term" value="F:GTP binding"/>
    <property type="evidence" value="ECO:0007669"/>
    <property type="project" value="UniProtKB-UniRule"/>
</dbReference>
<dbReference type="EC" id="3.6.1.-" evidence="10"/>
<dbReference type="Gene3D" id="1.10.40.50">
    <property type="entry name" value="Probable gtpase engc, domain 3"/>
    <property type="match status" value="1"/>
</dbReference>
<dbReference type="PANTHER" id="PTHR32120">
    <property type="entry name" value="SMALL RIBOSOMAL SUBUNIT BIOGENESIS GTPASE RSGA"/>
    <property type="match status" value="1"/>
</dbReference>
<evidence type="ECO:0000256" key="9">
    <source>
        <dbReference type="ARBA" id="ARBA00023134"/>
    </source>
</evidence>
<dbReference type="CDD" id="cd01854">
    <property type="entry name" value="YjeQ_EngC"/>
    <property type="match status" value="1"/>
</dbReference>
<evidence type="ECO:0000256" key="10">
    <source>
        <dbReference type="HAMAP-Rule" id="MF_01820"/>
    </source>
</evidence>
<keyword evidence="3 10" id="KW-0479">Metal-binding</keyword>
<evidence type="ECO:0000256" key="7">
    <source>
        <dbReference type="ARBA" id="ARBA00022833"/>
    </source>
</evidence>
<dbReference type="InterPro" id="IPR031944">
    <property type="entry name" value="RsgA_N"/>
</dbReference>
<accession>A0A2A6E402</accession>
<dbReference type="Pfam" id="PF16745">
    <property type="entry name" value="RsgA_N"/>
    <property type="match status" value="1"/>
</dbReference>
<dbReference type="GO" id="GO:0046872">
    <property type="term" value="F:metal ion binding"/>
    <property type="evidence" value="ECO:0007669"/>
    <property type="project" value="UniProtKB-KW"/>
</dbReference>
<feature type="binding site" evidence="10">
    <location>
        <position position="269"/>
    </location>
    <ligand>
        <name>Zn(2+)</name>
        <dbReference type="ChEBI" id="CHEBI:29105"/>
    </ligand>
</feature>
<keyword evidence="7 10" id="KW-0862">Zinc</keyword>